<feature type="transmembrane region" description="Helical" evidence="6">
    <location>
        <begin position="43"/>
        <end position="61"/>
    </location>
</feature>
<evidence type="ECO:0000256" key="4">
    <source>
        <dbReference type="ARBA" id="ARBA00023098"/>
    </source>
</evidence>
<dbReference type="CDD" id="cd07989">
    <property type="entry name" value="LPLAT_AGPAT-like"/>
    <property type="match status" value="1"/>
</dbReference>
<evidence type="ECO:0000256" key="6">
    <source>
        <dbReference type="SAM" id="Phobius"/>
    </source>
</evidence>
<protein>
    <submittedName>
        <fullName evidence="8">1-acyl-sn-glycerol-3-phosphate acyltransferase</fullName>
    </submittedName>
</protein>
<feature type="transmembrane region" description="Helical" evidence="6">
    <location>
        <begin position="6"/>
        <end position="31"/>
    </location>
</feature>
<comment type="pathway">
    <text evidence="1">Lipid metabolism.</text>
</comment>
<dbReference type="EMBL" id="FMWK01000001">
    <property type="protein sequence ID" value="SCZ76463.1"/>
    <property type="molecule type" value="Genomic_DNA"/>
</dbReference>
<gene>
    <name evidence="8" type="ORF">SAMN02910350_00266</name>
</gene>
<organism evidence="8 9">
    <name type="scientific">Pseudobutyrivibrio xylanivorans</name>
    <dbReference type="NCBI Taxonomy" id="185007"/>
    <lineage>
        <taxon>Bacteria</taxon>
        <taxon>Bacillati</taxon>
        <taxon>Bacillota</taxon>
        <taxon>Clostridia</taxon>
        <taxon>Lachnospirales</taxon>
        <taxon>Lachnospiraceae</taxon>
        <taxon>Pseudobutyrivibrio</taxon>
    </lineage>
</organism>
<evidence type="ECO:0000313" key="8">
    <source>
        <dbReference type="EMBL" id="SCZ76463.1"/>
    </source>
</evidence>
<dbReference type="PANTHER" id="PTHR10434:SF64">
    <property type="entry name" value="1-ACYL-SN-GLYCEROL-3-PHOSPHATE ACYLTRANSFERASE-RELATED"/>
    <property type="match status" value="1"/>
</dbReference>
<dbReference type="RefSeq" id="WP_090160728.1">
    <property type="nucleotide sequence ID" value="NZ_FMWK01000001.1"/>
</dbReference>
<dbReference type="SMART" id="SM00563">
    <property type="entry name" value="PlsC"/>
    <property type="match status" value="1"/>
</dbReference>
<evidence type="ECO:0000259" key="7">
    <source>
        <dbReference type="SMART" id="SM00563"/>
    </source>
</evidence>
<dbReference type="AlphaFoldDB" id="A0A1G5RQW6"/>
<evidence type="ECO:0000256" key="1">
    <source>
        <dbReference type="ARBA" id="ARBA00005189"/>
    </source>
</evidence>
<sequence length="243" mass="27217">MIRTVIVVLFISIFLICSIPIWGILFIIGLFNKKAKDVIGYKCVAWAFGVVAFLAGVKYEVHGIENVPKDKSVLFIGNHLSYFDIVLAYHLSPHVTGFLSKDDLKKVPLLNVWMMMNYCLFLTRTDPRQDLKLILKAQDYIKAGISMFIFPEGTRSKTGEMAPFHEASLKIATKTGCPIVPVCFTNTREILEAHMPKIKKTKVVVTFLPAIDPNALEGENKKRPGAYVQGIMAKQLEADAKLI</sequence>
<keyword evidence="6" id="KW-0812">Transmembrane</keyword>
<feature type="domain" description="Phospholipid/glycerol acyltransferase" evidence="7">
    <location>
        <begin position="73"/>
        <end position="187"/>
    </location>
</feature>
<name>A0A1G5RQW6_PSEXY</name>
<keyword evidence="2" id="KW-0444">Lipid biosynthesis</keyword>
<keyword evidence="3 8" id="KW-0808">Transferase</keyword>
<dbReference type="Pfam" id="PF01553">
    <property type="entry name" value="Acyltransferase"/>
    <property type="match status" value="1"/>
</dbReference>
<dbReference type="SUPFAM" id="SSF69593">
    <property type="entry name" value="Glycerol-3-phosphate (1)-acyltransferase"/>
    <property type="match status" value="1"/>
</dbReference>
<keyword evidence="4" id="KW-0443">Lipid metabolism</keyword>
<proteinExistence type="predicted"/>
<dbReference type="PANTHER" id="PTHR10434">
    <property type="entry name" value="1-ACYL-SN-GLYCEROL-3-PHOSPHATE ACYLTRANSFERASE"/>
    <property type="match status" value="1"/>
</dbReference>
<dbReference type="GO" id="GO:0003841">
    <property type="term" value="F:1-acylglycerol-3-phosphate O-acyltransferase activity"/>
    <property type="evidence" value="ECO:0007669"/>
    <property type="project" value="TreeGrafter"/>
</dbReference>
<accession>A0A1G5RQW6</accession>
<evidence type="ECO:0000313" key="9">
    <source>
        <dbReference type="Proteomes" id="UP000199428"/>
    </source>
</evidence>
<evidence type="ECO:0000256" key="3">
    <source>
        <dbReference type="ARBA" id="ARBA00022679"/>
    </source>
</evidence>
<evidence type="ECO:0000256" key="5">
    <source>
        <dbReference type="ARBA" id="ARBA00023315"/>
    </source>
</evidence>
<keyword evidence="5 8" id="KW-0012">Acyltransferase</keyword>
<dbReference type="GO" id="GO:0006654">
    <property type="term" value="P:phosphatidic acid biosynthetic process"/>
    <property type="evidence" value="ECO:0007669"/>
    <property type="project" value="TreeGrafter"/>
</dbReference>
<keyword evidence="6" id="KW-1133">Transmembrane helix</keyword>
<keyword evidence="6" id="KW-0472">Membrane</keyword>
<evidence type="ECO:0000256" key="2">
    <source>
        <dbReference type="ARBA" id="ARBA00022516"/>
    </source>
</evidence>
<dbReference type="InterPro" id="IPR002123">
    <property type="entry name" value="Plipid/glycerol_acylTrfase"/>
</dbReference>
<reference evidence="8 9" key="1">
    <citation type="submission" date="2016-10" db="EMBL/GenBank/DDBJ databases">
        <authorList>
            <person name="de Groot N.N."/>
        </authorList>
    </citation>
    <scope>NUCLEOTIDE SEQUENCE [LARGE SCALE GENOMIC DNA]</scope>
    <source>
        <strain evidence="8 9">DSM 10317</strain>
    </source>
</reference>
<dbReference type="Proteomes" id="UP000199428">
    <property type="component" value="Unassembled WGS sequence"/>
</dbReference>